<evidence type="ECO:0000313" key="2">
    <source>
        <dbReference type="Proteomes" id="UP000642094"/>
    </source>
</evidence>
<evidence type="ECO:0000313" key="1">
    <source>
        <dbReference type="EMBL" id="MBD2189759.1"/>
    </source>
</evidence>
<dbReference type="PANTHER" id="PTHR34985">
    <property type="entry name" value="SLR0554 PROTEIN"/>
    <property type="match status" value="1"/>
</dbReference>
<proteinExistence type="predicted"/>
<dbReference type="Proteomes" id="UP000642094">
    <property type="component" value="Unassembled WGS sequence"/>
</dbReference>
<dbReference type="PANTHER" id="PTHR34985:SF1">
    <property type="entry name" value="SLR0554 PROTEIN"/>
    <property type="match status" value="1"/>
</dbReference>
<reference evidence="1 2" key="1">
    <citation type="journal article" date="2020" name="ISME J.">
        <title>Comparative genomics reveals insights into cyanobacterial evolution and habitat adaptation.</title>
        <authorList>
            <person name="Chen M.Y."/>
            <person name="Teng W.K."/>
            <person name="Zhao L."/>
            <person name="Hu C.X."/>
            <person name="Zhou Y.K."/>
            <person name="Han B.P."/>
            <person name="Song L.R."/>
            <person name="Shu W.S."/>
        </authorList>
    </citation>
    <scope>NUCLEOTIDE SEQUENCE [LARGE SCALE GENOMIC DNA]</scope>
    <source>
        <strain evidence="1 2">FACHB-723</strain>
    </source>
</reference>
<accession>A0ABR8A1R1</accession>
<name>A0ABR8A1R1_9CYAN</name>
<keyword evidence="2" id="KW-1185">Reference proteome</keyword>
<organism evidence="1 2">
    <name type="scientific">Pseudanabaena mucicola FACHB-723</name>
    <dbReference type="NCBI Taxonomy" id="2692860"/>
    <lineage>
        <taxon>Bacteria</taxon>
        <taxon>Bacillati</taxon>
        <taxon>Cyanobacteriota</taxon>
        <taxon>Cyanophyceae</taxon>
        <taxon>Pseudanabaenales</taxon>
        <taxon>Pseudanabaenaceae</taxon>
        <taxon>Pseudanabaena</taxon>
    </lineage>
</organism>
<gene>
    <name evidence="1" type="ORF">H6F41_16630</name>
</gene>
<comment type="caution">
    <text evidence="1">The sequence shown here is derived from an EMBL/GenBank/DDBJ whole genome shotgun (WGS) entry which is preliminary data.</text>
</comment>
<dbReference type="EMBL" id="JACJQB010000051">
    <property type="protein sequence ID" value="MBD2189759.1"/>
    <property type="molecule type" value="Genomic_DNA"/>
</dbReference>
<protein>
    <submittedName>
        <fullName evidence="1">Uncharacterized protein</fullName>
    </submittedName>
</protein>
<sequence>MYIDTDTEKILDSSDREQRALEILKKLPPRLAHDYDLLRDVGNCLKSCGDDLFYEWYQWGFENYSPYCDGTLETKSKRLKEWHSFEVEGDGTIRLSQIDTYTPQKELSAKSAVYTRLQKMWQHRLRLNTMSKEVELDGQRLTPDYLYLDLLKYGICSSKDFVIDCVAQMAVANEYNPLTTYLDKCHGDHKETSILDNISSEYFGTTEPIYNTMVKKALIAAVARAYRTHLVS</sequence>
<dbReference type="RefSeq" id="WP_190404578.1">
    <property type="nucleotide sequence ID" value="NZ_JACJQB010000051.1"/>
</dbReference>